<name>A0A848LF77_9BACT</name>
<accession>A0A848LF77</accession>
<dbReference type="RefSeq" id="WP_169343488.1">
    <property type="nucleotide sequence ID" value="NZ_JABBJJ010000014.1"/>
</dbReference>
<organism evidence="1 2">
    <name type="scientific">Pyxidicoccus fallax</name>
    <dbReference type="NCBI Taxonomy" id="394095"/>
    <lineage>
        <taxon>Bacteria</taxon>
        <taxon>Pseudomonadati</taxon>
        <taxon>Myxococcota</taxon>
        <taxon>Myxococcia</taxon>
        <taxon>Myxococcales</taxon>
        <taxon>Cystobacterineae</taxon>
        <taxon>Myxococcaceae</taxon>
        <taxon>Pyxidicoccus</taxon>
    </lineage>
</organism>
<dbReference type="EMBL" id="JABBJJ010000014">
    <property type="protein sequence ID" value="NMO14188.1"/>
    <property type="molecule type" value="Genomic_DNA"/>
</dbReference>
<comment type="caution">
    <text evidence="1">The sequence shown here is derived from an EMBL/GenBank/DDBJ whole genome shotgun (WGS) entry which is preliminary data.</text>
</comment>
<proteinExistence type="predicted"/>
<gene>
    <name evidence="1" type="ORF">HG543_04845</name>
</gene>
<sequence>MSARRLPFNNCRCHQITNTLLAWTTSAAPGVNKDVLAVRVDAGGNVLEDTPITVETVDDRFHIQVTATFDGTDFWLAWEQTTATEGYPELEFQSDVSGARVRTDGTVKDTGVRVFSAPERDPVLISNGNGRVTVFYPAFVTEPDVMNLRIQGRAISGPGAASTEVGAPPPAAAR</sequence>
<keyword evidence="2" id="KW-1185">Reference proteome</keyword>
<dbReference type="AlphaFoldDB" id="A0A848LF77"/>
<evidence type="ECO:0000313" key="1">
    <source>
        <dbReference type="EMBL" id="NMO14188.1"/>
    </source>
</evidence>
<protein>
    <submittedName>
        <fullName evidence="1">Uncharacterized protein</fullName>
    </submittedName>
</protein>
<reference evidence="1 2" key="1">
    <citation type="submission" date="2020-04" db="EMBL/GenBank/DDBJ databases">
        <title>Draft genome of Pyxidicoccus fallax type strain.</title>
        <authorList>
            <person name="Whitworth D.E."/>
        </authorList>
    </citation>
    <scope>NUCLEOTIDE SEQUENCE [LARGE SCALE GENOMIC DNA]</scope>
    <source>
        <strain evidence="1 2">DSM 14698</strain>
    </source>
</reference>
<dbReference type="Proteomes" id="UP000518300">
    <property type="component" value="Unassembled WGS sequence"/>
</dbReference>
<evidence type="ECO:0000313" key="2">
    <source>
        <dbReference type="Proteomes" id="UP000518300"/>
    </source>
</evidence>